<organism evidence="2 3">
    <name type="scientific">Qipengyuania psychrotolerans</name>
    <dbReference type="NCBI Taxonomy" id="2867238"/>
    <lineage>
        <taxon>Bacteria</taxon>
        <taxon>Pseudomonadati</taxon>
        <taxon>Pseudomonadota</taxon>
        <taxon>Alphaproteobacteria</taxon>
        <taxon>Sphingomonadales</taxon>
        <taxon>Erythrobacteraceae</taxon>
        <taxon>Qipengyuania</taxon>
    </lineage>
</organism>
<keyword evidence="3" id="KW-1185">Reference proteome</keyword>
<reference evidence="2 3" key="1">
    <citation type="submission" date="2021-08" db="EMBL/GenBank/DDBJ databases">
        <title>Comparative Genomics Analysis of the Genus Qipengyuania Reveals Extensive Genetic Diversity and Metabolic Versatility, Including the Description of Fifteen Novel Species.</title>
        <authorList>
            <person name="Liu Y."/>
        </authorList>
    </citation>
    <scope>NUCLEOTIDE SEQUENCE [LARGE SCALE GENOMIC DNA]</scope>
    <source>
        <strain evidence="2 3">1XM2-8</strain>
    </source>
</reference>
<dbReference type="RefSeq" id="WP_221423849.1">
    <property type="nucleotide sequence ID" value="NZ_CP081297.1"/>
</dbReference>
<dbReference type="NCBIfam" id="TIGR04433">
    <property type="entry name" value="UrcA_uranyl"/>
    <property type="match status" value="1"/>
</dbReference>
<dbReference type="Proteomes" id="UP000824280">
    <property type="component" value="Chromosome"/>
</dbReference>
<feature type="chain" id="PRO_5047192311" evidence="1">
    <location>
        <begin position="19"/>
        <end position="105"/>
    </location>
</feature>
<sequence>MKKTILIAAAFLAVPSMAAAQDAPSATVTTADLDLSTKAGQDKLDKRVDQAIRRMCRVDGFDAAMLRQQADCRLAAKANAAPKVAFAIETARTGYFAAIALDAQG</sequence>
<accession>A0ABX8ZKV1</accession>
<evidence type="ECO:0000313" key="2">
    <source>
        <dbReference type="EMBL" id="QZD88318.1"/>
    </source>
</evidence>
<name>A0ABX8ZKV1_9SPHN</name>
<dbReference type="EMBL" id="CP081297">
    <property type="protein sequence ID" value="QZD88318.1"/>
    <property type="molecule type" value="Genomic_DNA"/>
</dbReference>
<dbReference type="InterPro" id="IPR030972">
    <property type="entry name" value="UrcA_uranyl"/>
</dbReference>
<evidence type="ECO:0000313" key="3">
    <source>
        <dbReference type="Proteomes" id="UP000824280"/>
    </source>
</evidence>
<gene>
    <name evidence="2" type="ORF">K3166_06550</name>
</gene>
<proteinExistence type="predicted"/>
<protein>
    <submittedName>
        <fullName evidence="2">UrcA family protein</fullName>
    </submittedName>
</protein>
<evidence type="ECO:0000256" key="1">
    <source>
        <dbReference type="SAM" id="SignalP"/>
    </source>
</evidence>
<keyword evidence="1" id="KW-0732">Signal</keyword>
<feature type="signal peptide" evidence="1">
    <location>
        <begin position="1"/>
        <end position="18"/>
    </location>
</feature>